<evidence type="ECO:0000256" key="13">
    <source>
        <dbReference type="ARBA" id="ARBA00025830"/>
    </source>
</evidence>
<dbReference type="GO" id="GO:0005886">
    <property type="term" value="C:plasma membrane"/>
    <property type="evidence" value="ECO:0007669"/>
    <property type="project" value="UniProtKB-SubCell"/>
</dbReference>
<keyword evidence="7 14" id="KW-0375">Hydrogen ion transport</keyword>
<dbReference type="Proteomes" id="UP000501705">
    <property type="component" value="Chromosome"/>
</dbReference>
<dbReference type="GO" id="GO:0045259">
    <property type="term" value="C:proton-transporting ATP synthase complex"/>
    <property type="evidence" value="ECO:0007669"/>
    <property type="project" value="UniProtKB-KW"/>
</dbReference>
<dbReference type="AlphaFoldDB" id="A0A6G9XXK0"/>
<evidence type="ECO:0000313" key="16">
    <source>
        <dbReference type="EMBL" id="QIS05563.1"/>
    </source>
</evidence>
<proteinExistence type="inferred from homology"/>
<protein>
    <recommendedName>
        <fullName evidence="14">ATP synthase subunit b</fullName>
    </recommendedName>
    <alternativeName>
        <fullName evidence="14">ATP synthase F(0) sector subunit b</fullName>
    </alternativeName>
    <alternativeName>
        <fullName evidence="14">ATPase subunit I</fullName>
    </alternativeName>
    <alternativeName>
        <fullName evidence="14">F-type ATPase subunit b</fullName>
        <shortName evidence="14">F-ATPase subunit b</shortName>
    </alternativeName>
</protein>
<evidence type="ECO:0000256" key="14">
    <source>
        <dbReference type="HAMAP-Rule" id="MF_01398"/>
    </source>
</evidence>
<evidence type="ECO:0000256" key="2">
    <source>
        <dbReference type="ARBA" id="ARBA00005513"/>
    </source>
</evidence>
<evidence type="ECO:0000256" key="1">
    <source>
        <dbReference type="ARBA" id="ARBA00004162"/>
    </source>
</evidence>
<comment type="function">
    <text evidence="14">Component of the F(0) channel, it forms part of the peripheral stalk, linking F(1) to F(0).</text>
</comment>
<dbReference type="RefSeq" id="WP_167464633.1">
    <property type="nucleotide sequence ID" value="NZ_CP046171.1"/>
</dbReference>
<gene>
    <name evidence="14" type="primary">atpF</name>
    <name evidence="16" type="ORF">F5X71_27525</name>
</gene>
<feature type="transmembrane region" description="Helical" evidence="14">
    <location>
        <begin position="18"/>
        <end position="37"/>
    </location>
</feature>
<dbReference type="InterPro" id="IPR002146">
    <property type="entry name" value="ATP_synth_b/b'su_bac/chlpt"/>
</dbReference>
<dbReference type="InterPro" id="IPR050059">
    <property type="entry name" value="ATP_synthase_B_chain"/>
</dbReference>
<keyword evidence="11 14" id="KW-0066">ATP synthesis</keyword>
<dbReference type="GO" id="GO:0046961">
    <property type="term" value="F:proton-transporting ATPase activity, rotational mechanism"/>
    <property type="evidence" value="ECO:0007669"/>
    <property type="project" value="TreeGrafter"/>
</dbReference>
<keyword evidence="10 14" id="KW-0472">Membrane</keyword>
<evidence type="ECO:0000256" key="6">
    <source>
        <dbReference type="ARBA" id="ARBA00022692"/>
    </source>
</evidence>
<comment type="similarity">
    <text evidence="2 14 15">Belongs to the ATPase B chain family.</text>
</comment>
<dbReference type="GO" id="GO:0046933">
    <property type="term" value="F:proton-transporting ATP synthase activity, rotational mechanism"/>
    <property type="evidence" value="ECO:0007669"/>
    <property type="project" value="UniProtKB-UniRule"/>
</dbReference>
<dbReference type="HAMAP" id="MF_01398">
    <property type="entry name" value="ATP_synth_b_bprime"/>
    <property type="match status" value="1"/>
</dbReference>
<evidence type="ECO:0000256" key="11">
    <source>
        <dbReference type="ARBA" id="ARBA00023310"/>
    </source>
</evidence>
<comment type="subcellular location">
    <subcellularLocation>
        <location evidence="1 14">Cell membrane</location>
        <topology evidence="1 14">Single-pass membrane protein</topology>
    </subcellularLocation>
</comment>
<keyword evidence="5 14" id="KW-0138">CF(0)</keyword>
<keyword evidence="9 14" id="KW-0406">Ion transport</keyword>
<evidence type="ECO:0000256" key="8">
    <source>
        <dbReference type="ARBA" id="ARBA00022989"/>
    </source>
</evidence>
<dbReference type="SUPFAM" id="SSF81573">
    <property type="entry name" value="F1F0 ATP synthase subunit B, membrane domain"/>
    <property type="match status" value="1"/>
</dbReference>
<dbReference type="InterPro" id="IPR028987">
    <property type="entry name" value="ATP_synth_B-like_membr_sf"/>
</dbReference>
<organism evidence="16 17">
    <name type="scientific">Nocardia brasiliensis</name>
    <dbReference type="NCBI Taxonomy" id="37326"/>
    <lineage>
        <taxon>Bacteria</taxon>
        <taxon>Bacillati</taxon>
        <taxon>Actinomycetota</taxon>
        <taxon>Actinomycetes</taxon>
        <taxon>Mycobacteriales</taxon>
        <taxon>Nocardiaceae</taxon>
        <taxon>Nocardia</taxon>
    </lineage>
</organism>
<evidence type="ECO:0000256" key="3">
    <source>
        <dbReference type="ARBA" id="ARBA00022448"/>
    </source>
</evidence>
<evidence type="ECO:0000256" key="15">
    <source>
        <dbReference type="RuleBase" id="RU003848"/>
    </source>
</evidence>
<evidence type="ECO:0000256" key="12">
    <source>
        <dbReference type="ARBA" id="ARBA00025198"/>
    </source>
</evidence>
<keyword evidence="8 14" id="KW-1133">Transmembrane helix</keyword>
<sequence>MSTKNTAGENFLLPNGTFFAELLIFVTVLGVIWRFVVPPINRALEEREARVAKTEADERAAAALRAEVELRYQAGLAEARVAAAEIRKQARAQGYSLIKQRRDEAREAADALVAAAAVELRVEADRVGARLREGVEPLARTLADRVIADPAQVGRGSAIA</sequence>
<name>A0A6G9XXK0_NOCBR</name>
<evidence type="ECO:0000256" key="7">
    <source>
        <dbReference type="ARBA" id="ARBA00022781"/>
    </source>
</evidence>
<evidence type="ECO:0000256" key="10">
    <source>
        <dbReference type="ARBA" id="ARBA00023136"/>
    </source>
</evidence>
<dbReference type="EMBL" id="CP046171">
    <property type="protein sequence ID" value="QIS05563.1"/>
    <property type="molecule type" value="Genomic_DNA"/>
</dbReference>
<dbReference type="Pfam" id="PF00430">
    <property type="entry name" value="ATP-synt_B"/>
    <property type="match status" value="1"/>
</dbReference>
<keyword evidence="4 14" id="KW-1003">Cell membrane</keyword>
<comment type="function">
    <text evidence="12 14">F(1)F(0) ATP synthase produces ATP from ADP in the presence of a proton or sodium gradient. F-type ATPases consist of two structural domains, F(1) containing the extramembraneous catalytic core and F(0) containing the membrane proton channel, linked together by a central stalk and a peripheral stalk. During catalysis, ATP synthesis in the catalytic domain of F(1) is coupled via a rotary mechanism of the central stalk subunits to proton translocation.</text>
</comment>
<dbReference type="CDD" id="cd06503">
    <property type="entry name" value="ATP-synt_Fo_b"/>
    <property type="match status" value="1"/>
</dbReference>
<dbReference type="PANTHER" id="PTHR33445:SF1">
    <property type="entry name" value="ATP SYNTHASE SUBUNIT B"/>
    <property type="match status" value="1"/>
</dbReference>
<evidence type="ECO:0000256" key="5">
    <source>
        <dbReference type="ARBA" id="ARBA00022547"/>
    </source>
</evidence>
<reference evidence="16 17" key="1">
    <citation type="journal article" date="2019" name="ACS Chem. Biol.">
        <title>Identification and Mobilization of a Cryptic Antibiotic Biosynthesis Gene Locus from a Human-Pathogenic Nocardia Isolate.</title>
        <authorList>
            <person name="Herisse M."/>
            <person name="Ishida K."/>
            <person name="Porter J.L."/>
            <person name="Howden B."/>
            <person name="Hertweck C."/>
            <person name="Stinear T.P."/>
            <person name="Pidot S.J."/>
        </authorList>
    </citation>
    <scope>NUCLEOTIDE SEQUENCE [LARGE SCALE GENOMIC DNA]</scope>
    <source>
        <strain evidence="16 17">AUSMDU00024985</strain>
    </source>
</reference>
<evidence type="ECO:0000313" key="17">
    <source>
        <dbReference type="Proteomes" id="UP000501705"/>
    </source>
</evidence>
<keyword evidence="3 14" id="KW-0813">Transport</keyword>
<evidence type="ECO:0000256" key="4">
    <source>
        <dbReference type="ARBA" id="ARBA00022475"/>
    </source>
</evidence>
<evidence type="ECO:0000256" key="9">
    <source>
        <dbReference type="ARBA" id="ARBA00023065"/>
    </source>
</evidence>
<comment type="subunit">
    <text evidence="13 14">F-type ATPases have 2 components, F(1) - the catalytic core - and F(0) - the membrane proton channel. F(1) has five subunits: alpha(3), beta(3), gamma(1), delta(1), epsilon(1). F(0) has three main subunits: a(1), b(2) and c(10-14). The alpha and beta chains form an alternating ring which encloses part of the gamma chain. F(1) is attached to F(0) by a central stalk formed by the gamma and epsilon chains, while a peripheral stalk is formed by the delta and b chains.</text>
</comment>
<keyword evidence="6 14" id="KW-0812">Transmembrane</keyword>
<accession>A0A6G9XXK0</accession>
<dbReference type="PANTHER" id="PTHR33445">
    <property type="entry name" value="ATP SYNTHASE SUBUNIT B', CHLOROPLASTIC"/>
    <property type="match status" value="1"/>
</dbReference>